<organism evidence="2 3">
    <name type="scientific">Colletotrichum incanum</name>
    <name type="common">Soybean anthracnose fungus</name>
    <dbReference type="NCBI Taxonomy" id="1573173"/>
    <lineage>
        <taxon>Eukaryota</taxon>
        <taxon>Fungi</taxon>
        <taxon>Dikarya</taxon>
        <taxon>Ascomycota</taxon>
        <taxon>Pezizomycotina</taxon>
        <taxon>Sordariomycetes</taxon>
        <taxon>Hypocreomycetidae</taxon>
        <taxon>Glomerellales</taxon>
        <taxon>Glomerellaceae</taxon>
        <taxon>Colletotrichum</taxon>
        <taxon>Colletotrichum spaethianum species complex</taxon>
    </lineage>
</organism>
<name>A0A161XYI4_COLIC</name>
<comment type="caution">
    <text evidence="2">The sequence shown here is derived from an EMBL/GenBank/DDBJ whole genome shotgun (WGS) entry which is preliminary data.</text>
</comment>
<dbReference type="InterPro" id="IPR036259">
    <property type="entry name" value="MFS_trans_sf"/>
</dbReference>
<protein>
    <submittedName>
        <fullName evidence="2">Major facilitator superfamily transporter</fullName>
    </submittedName>
</protein>
<evidence type="ECO:0000313" key="2">
    <source>
        <dbReference type="EMBL" id="KZL82339.1"/>
    </source>
</evidence>
<sequence>MDAKEYRTYPRNAVSLESLRPVERGSEADAKQDVLVNASASAPPTIANMPMDEADTPQKSEPLDMRDVKLMRRARWALFVMAFFMGDVEDGLGPFLGVYLQQHGWTPGLPGTMTTVGGVASIIATGPIGAFIDATDHKRLLVGAFALLVGISQDSTSSPRILVSSSPHKSCPPSQAPAWCPCSWPSRVTKDVDG</sequence>
<dbReference type="SUPFAM" id="SSF103473">
    <property type="entry name" value="MFS general substrate transporter"/>
    <property type="match status" value="1"/>
</dbReference>
<gene>
    <name evidence="2" type="ORF">CI238_12171</name>
</gene>
<proteinExistence type="predicted"/>
<dbReference type="AlphaFoldDB" id="A0A161XYI4"/>
<evidence type="ECO:0000313" key="3">
    <source>
        <dbReference type="Proteomes" id="UP000076584"/>
    </source>
</evidence>
<dbReference type="PANTHER" id="PTHR23539">
    <property type="entry name" value="MFS TRANSPORTER"/>
    <property type="match status" value="1"/>
</dbReference>
<dbReference type="Gene3D" id="1.20.1250.20">
    <property type="entry name" value="MFS general substrate transporter like domains"/>
    <property type="match status" value="1"/>
</dbReference>
<feature type="transmembrane region" description="Helical" evidence="1">
    <location>
        <begin position="76"/>
        <end position="100"/>
    </location>
</feature>
<keyword evidence="3" id="KW-1185">Reference proteome</keyword>
<dbReference type="Proteomes" id="UP000076584">
    <property type="component" value="Unassembled WGS sequence"/>
</dbReference>
<feature type="transmembrane region" description="Helical" evidence="1">
    <location>
        <begin position="112"/>
        <end position="132"/>
    </location>
</feature>
<keyword evidence="1" id="KW-1133">Transmembrane helix</keyword>
<dbReference type="PANTHER" id="PTHR23539:SF1">
    <property type="entry name" value="MAJOR FACILITATOR SUPERFAMILY (MFS) PROFILE DOMAIN-CONTAINING PROTEIN"/>
    <property type="match status" value="1"/>
</dbReference>
<accession>A0A161XYI4</accession>
<keyword evidence="1" id="KW-0812">Transmembrane</keyword>
<dbReference type="EMBL" id="LFIW01001435">
    <property type="protein sequence ID" value="KZL82339.1"/>
    <property type="molecule type" value="Genomic_DNA"/>
</dbReference>
<reference evidence="2 3" key="1">
    <citation type="submission" date="2015-06" db="EMBL/GenBank/DDBJ databases">
        <title>Survival trade-offs in plant roots during colonization by closely related pathogenic and mutualistic fungi.</title>
        <authorList>
            <person name="Hacquard S."/>
            <person name="Kracher B."/>
            <person name="Hiruma K."/>
            <person name="Weinman A."/>
            <person name="Muench P."/>
            <person name="Garrido Oter R."/>
            <person name="Ver Loren van Themaat E."/>
            <person name="Dallerey J.-F."/>
            <person name="Damm U."/>
            <person name="Henrissat B."/>
            <person name="Lespinet O."/>
            <person name="Thon M."/>
            <person name="Kemen E."/>
            <person name="McHardy A.C."/>
            <person name="Schulze-Lefert P."/>
            <person name="O'Connell R.J."/>
        </authorList>
    </citation>
    <scope>NUCLEOTIDE SEQUENCE [LARGE SCALE GENOMIC DNA]</scope>
    <source>
        <strain evidence="2 3">MAFF 238704</strain>
    </source>
</reference>
<keyword evidence="1" id="KW-0472">Membrane</keyword>
<evidence type="ECO:0000256" key="1">
    <source>
        <dbReference type="SAM" id="Phobius"/>
    </source>
</evidence>